<organism evidence="5">
    <name type="scientific">Caldithrix abyssi</name>
    <dbReference type="NCBI Taxonomy" id="187145"/>
    <lineage>
        <taxon>Bacteria</taxon>
        <taxon>Pseudomonadati</taxon>
        <taxon>Calditrichota</taxon>
        <taxon>Calditrichia</taxon>
        <taxon>Calditrichales</taxon>
        <taxon>Calditrichaceae</taxon>
        <taxon>Caldithrix</taxon>
    </lineage>
</organism>
<sequence>MKPPKEKHLSAEDHPLAAWFLGPKGEHSEIWSSLFGYIFQDYVYWRRNYFPQDPIVVNRMRRRDHEPWFDYMTSNLDNVLNDLKAHFPFYSPRYIAHMLSEQTLPGVLGYFAGMLYNPNNVTDEAAPVTVRLELEVGRMISEMIGYDPGESWAHITSGGTVANIEALWIARMVQFVPLIVQEYCLKEDLKLTITTADQTERDIRELSPRHLLHMPPNKAITMIKMLGRHMINQQGLPAGETFKALNHHIHDSRFNPGRRGYFAIQQAIGLKPRLYVSTTAHYSIAKAVNILGYGEDHVVPVPITPQFRMDTAALREMLFEQDDDSYTVAVIGVMGTTEEGAVDPIHQIHALRGELERTHNRSFWLHADAAWGGYVRSLFCGHETLDHQATPAGNESVQDYIDTLIMREEISLPVSDPGEETLRETLHWEDAEVMRSYLNMPHADSVTIDPHKMGYIPYPAGIIAFKNGLVTELITHKAQYISDIEEGIKNIDDHSHIHAIGPYILEGSKPGAAAAACWLSHKTIPLKTHGHGKIVRTNLLNAQKLNRYLSRHSRMFSLIETEIHDFQKYSNTIARPFTFHPLYTPDTNIVCFIATPVKQAGIDPEVEILPLDELNHLNQNIYQNLTISGSDIGYKPPYGQPYFVSRTRFEQEQYAYDSLRSLLQSFGIDEASYKKEGLFVLRSTVMNPFYYLAEQEGKNYLLDFVKFLHLTTRMAINKLYLEKAE</sequence>
<dbReference type="GO" id="GO:0019752">
    <property type="term" value="P:carboxylic acid metabolic process"/>
    <property type="evidence" value="ECO:0007669"/>
    <property type="project" value="InterPro"/>
</dbReference>
<evidence type="ECO:0000256" key="2">
    <source>
        <dbReference type="ARBA" id="ARBA00022898"/>
    </source>
</evidence>
<dbReference type="Pfam" id="PF21391">
    <property type="entry name" value="tyr_de_CO2_C"/>
    <property type="match status" value="1"/>
</dbReference>
<gene>
    <name evidence="5" type="ORF">ENJ10_04300</name>
</gene>
<dbReference type="Proteomes" id="UP000886005">
    <property type="component" value="Unassembled WGS sequence"/>
</dbReference>
<dbReference type="SUPFAM" id="SSF53383">
    <property type="entry name" value="PLP-dependent transferases"/>
    <property type="match status" value="1"/>
</dbReference>
<feature type="domain" description="L-tyrosine decarboxylase C-terminal" evidence="4">
    <location>
        <begin position="576"/>
        <end position="693"/>
    </location>
</feature>
<evidence type="ECO:0000313" key="5">
    <source>
        <dbReference type="EMBL" id="HED09885.1"/>
    </source>
</evidence>
<dbReference type="InterPro" id="IPR021115">
    <property type="entry name" value="Pyridoxal-P_BS"/>
</dbReference>
<evidence type="ECO:0000259" key="4">
    <source>
        <dbReference type="Pfam" id="PF21391"/>
    </source>
</evidence>
<evidence type="ECO:0000256" key="1">
    <source>
        <dbReference type="ARBA" id="ARBA00001933"/>
    </source>
</evidence>
<accession>A0A7V1PTW7</accession>
<dbReference type="EMBL" id="DRLD01000117">
    <property type="protein sequence ID" value="HED09885.1"/>
    <property type="molecule type" value="Genomic_DNA"/>
</dbReference>
<name>A0A7V1PTW7_CALAY</name>
<reference evidence="5" key="1">
    <citation type="journal article" date="2020" name="mSystems">
        <title>Genome- and Community-Level Interaction Insights into Carbon Utilization and Element Cycling Functions of Hydrothermarchaeota in Hydrothermal Sediment.</title>
        <authorList>
            <person name="Zhou Z."/>
            <person name="Liu Y."/>
            <person name="Xu W."/>
            <person name="Pan J."/>
            <person name="Luo Z.H."/>
            <person name="Li M."/>
        </authorList>
    </citation>
    <scope>NUCLEOTIDE SEQUENCE [LARGE SCALE GENOMIC DNA]</scope>
    <source>
        <strain evidence="5">HyVt-456</strain>
    </source>
</reference>
<dbReference type="InterPro" id="IPR002129">
    <property type="entry name" value="PyrdxlP-dep_de-COase"/>
</dbReference>
<comment type="caution">
    <text evidence="5">The sequence shown here is derived from an EMBL/GenBank/DDBJ whole genome shotgun (WGS) entry which is preliminary data.</text>
</comment>
<dbReference type="Pfam" id="PF00282">
    <property type="entry name" value="Pyridoxal_deC"/>
    <property type="match status" value="1"/>
</dbReference>
<dbReference type="InterPro" id="IPR050477">
    <property type="entry name" value="GrpII_AminoAcid_Decarb"/>
</dbReference>
<evidence type="ECO:0000256" key="3">
    <source>
        <dbReference type="ARBA" id="ARBA00023239"/>
    </source>
</evidence>
<dbReference type="AlphaFoldDB" id="A0A7V1PTW7"/>
<protein>
    <recommendedName>
        <fullName evidence="4">L-tyrosine decarboxylase C-terminal domain-containing protein</fullName>
    </recommendedName>
</protein>
<dbReference type="InterPro" id="IPR049373">
    <property type="entry name" value="TyrDC_C"/>
</dbReference>
<dbReference type="Gene3D" id="3.40.640.10">
    <property type="entry name" value="Type I PLP-dependent aspartate aminotransferase-like (Major domain)"/>
    <property type="match status" value="2"/>
</dbReference>
<dbReference type="InterPro" id="IPR015421">
    <property type="entry name" value="PyrdxlP-dep_Trfase_major"/>
</dbReference>
<dbReference type="PANTHER" id="PTHR42735">
    <property type="match status" value="1"/>
</dbReference>
<comment type="cofactor">
    <cofactor evidence="1">
        <name>pyridoxal 5'-phosphate</name>
        <dbReference type="ChEBI" id="CHEBI:597326"/>
    </cofactor>
</comment>
<dbReference type="InterPro" id="IPR015424">
    <property type="entry name" value="PyrdxlP-dep_Trfase"/>
</dbReference>
<keyword evidence="2" id="KW-0663">Pyridoxal phosphate</keyword>
<keyword evidence="3" id="KW-0456">Lyase</keyword>
<dbReference type="GO" id="GO:0030170">
    <property type="term" value="F:pyridoxal phosphate binding"/>
    <property type="evidence" value="ECO:0007669"/>
    <property type="project" value="InterPro"/>
</dbReference>
<dbReference type="PROSITE" id="PS00392">
    <property type="entry name" value="DDC_GAD_HDC_YDC"/>
    <property type="match status" value="1"/>
</dbReference>
<proteinExistence type="predicted"/>
<dbReference type="PANTHER" id="PTHR42735:SF4">
    <property type="entry name" value="PYRIDOXAL PHOSPHATE-DEPENDENT DECARBOXYLASE FAMILY PROTEIN"/>
    <property type="match status" value="1"/>
</dbReference>
<dbReference type="GO" id="GO:0016831">
    <property type="term" value="F:carboxy-lyase activity"/>
    <property type="evidence" value="ECO:0007669"/>
    <property type="project" value="InterPro"/>
</dbReference>